<evidence type="ECO:0000313" key="4">
    <source>
        <dbReference type="Proteomes" id="UP000645462"/>
    </source>
</evidence>
<dbReference type="InterPro" id="IPR036663">
    <property type="entry name" value="Fumarylacetoacetase_C_sf"/>
</dbReference>
<keyword evidence="3" id="KW-0413">Isomerase</keyword>
<dbReference type="EMBL" id="BMFC01000009">
    <property type="protein sequence ID" value="GGC12758.1"/>
    <property type="molecule type" value="Genomic_DNA"/>
</dbReference>
<feature type="domain" description="Fumarylacetoacetase-like C-terminal" evidence="2">
    <location>
        <begin position="55"/>
        <end position="248"/>
    </location>
</feature>
<dbReference type="PANTHER" id="PTHR11820">
    <property type="entry name" value="ACYLPYRUVASE"/>
    <property type="match status" value="1"/>
</dbReference>
<evidence type="ECO:0000259" key="2">
    <source>
        <dbReference type="Pfam" id="PF01557"/>
    </source>
</evidence>
<accession>A0ABQ1KW27</accession>
<sequence length="257" mass="27053">MKWARGAVAGSDAMTGVIEDGMFHPRAGLGSDIAAGDPVPVSDVTLLPPVVPGKFIGLWNNFKAAAEKGGHEHPTHPLWFFKADTSLSGPGAEVELPDSAGRVIFEGELGIVIGQTCKTVSPEEAQQAIFGYTCINDMTSLDILNADPSFPQWTRSKSFDGFGVVGPVIETDLEWQDVTVTVLVNGRERQSYPASDMILPPAHIVSLLSQDMTLNPGDLIACGTSLGARPVKAGMEVEVVIEGIGGLSVMLVAPSEA</sequence>
<dbReference type="SUPFAM" id="SSF56529">
    <property type="entry name" value="FAH"/>
    <property type="match status" value="1"/>
</dbReference>
<keyword evidence="4" id="KW-1185">Reference proteome</keyword>
<reference evidence="4" key="1">
    <citation type="journal article" date="2019" name="Int. J. Syst. Evol. Microbiol.">
        <title>The Global Catalogue of Microorganisms (GCM) 10K type strain sequencing project: providing services to taxonomists for standard genome sequencing and annotation.</title>
        <authorList>
            <consortium name="The Broad Institute Genomics Platform"/>
            <consortium name="The Broad Institute Genome Sequencing Center for Infectious Disease"/>
            <person name="Wu L."/>
            <person name="Ma J."/>
        </authorList>
    </citation>
    <scope>NUCLEOTIDE SEQUENCE [LARGE SCALE GENOMIC DNA]</scope>
    <source>
        <strain evidence="4">CGMCC 1.12478</strain>
    </source>
</reference>
<dbReference type="InterPro" id="IPR011234">
    <property type="entry name" value="Fumarylacetoacetase-like_C"/>
</dbReference>
<organism evidence="3 4">
    <name type="scientific">Marivita lacus</name>
    <dbReference type="NCBI Taxonomy" id="1323742"/>
    <lineage>
        <taxon>Bacteria</taxon>
        <taxon>Pseudomonadati</taxon>
        <taxon>Pseudomonadota</taxon>
        <taxon>Alphaproteobacteria</taxon>
        <taxon>Rhodobacterales</taxon>
        <taxon>Roseobacteraceae</taxon>
        <taxon>Marivita</taxon>
    </lineage>
</organism>
<dbReference type="Pfam" id="PF01557">
    <property type="entry name" value="FAA_hydrolase"/>
    <property type="match status" value="1"/>
</dbReference>
<evidence type="ECO:0000313" key="3">
    <source>
        <dbReference type="EMBL" id="GGC12758.1"/>
    </source>
</evidence>
<dbReference type="Gene3D" id="3.90.850.10">
    <property type="entry name" value="Fumarylacetoacetase-like, C-terminal domain"/>
    <property type="match status" value="1"/>
</dbReference>
<evidence type="ECO:0000256" key="1">
    <source>
        <dbReference type="ARBA" id="ARBA00022723"/>
    </source>
</evidence>
<comment type="caution">
    <text evidence="3">The sequence shown here is derived from an EMBL/GenBank/DDBJ whole genome shotgun (WGS) entry which is preliminary data.</text>
</comment>
<name>A0ABQ1KW27_9RHOB</name>
<dbReference type="GO" id="GO:0016853">
    <property type="term" value="F:isomerase activity"/>
    <property type="evidence" value="ECO:0007669"/>
    <property type="project" value="UniProtKB-KW"/>
</dbReference>
<keyword evidence="1" id="KW-0479">Metal-binding</keyword>
<protein>
    <submittedName>
        <fullName evidence="3">2-hydroxyhepta-2,4-diene-1,7-dioate isomerase</fullName>
    </submittedName>
</protein>
<dbReference type="Proteomes" id="UP000645462">
    <property type="component" value="Unassembled WGS sequence"/>
</dbReference>
<proteinExistence type="predicted"/>
<gene>
    <name evidence="3" type="ORF">GCM10011363_31800</name>
</gene>
<dbReference type="PANTHER" id="PTHR11820:SF7">
    <property type="entry name" value="ACYLPYRUVASE FAHD1, MITOCHONDRIAL"/>
    <property type="match status" value="1"/>
</dbReference>